<proteinExistence type="predicted"/>
<keyword evidence="2" id="KW-1185">Reference proteome</keyword>
<dbReference type="Proteomes" id="UP001497602">
    <property type="component" value="Unassembled WGS sequence"/>
</dbReference>
<protein>
    <recommendedName>
        <fullName evidence="3">DUF2911 domain-containing protein</fullName>
    </recommendedName>
</protein>
<dbReference type="RefSeq" id="WP_348704605.1">
    <property type="nucleotide sequence ID" value="NZ_CAXIYA010000022.1"/>
</dbReference>
<evidence type="ECO:0000313" key="1">
    <source>
        <dbReference type="EMBL" id="CAL2107390.1"/>
    </source>
</evidence>
<dbReference type="Pfam" id="PF11138">
    <property type="entry name" value="DUF2911"/>
    <property type="match status" value="1"/>
</dbReference>
<reference evidence="1 2" key="1">
    <citation type="submission" date="2024-05" db="EMBL/GenBank/DDBJ databases">
        <authorList>
            <person name="Duchaud E."/>
        </authorList>
    </citation>
    <scope>NUCLEOTIDE SEQUENCE [LARGE SCALE GENOMIC DNA]</scope>
    <source>
        <strain evidence="1">Ena-SAMPLE-TAB-13-05-2024-13:56:06:370-140305</strain>
    </source>
</reference>
<evidence type="ECO:0000313" key="2">
    <source>
        <dbReference type="Proteomes" id="UP001497602"/>
    </source>
</evidence>
<accession>A0ABM9PP23</accession>
<name>A0ABM9PP23_9FLAO</name>
<comment type="caution">
    <text evidence="1">The sequence shown here is derived from an EMBL/GenBank/DDBJ whole genome shotgun (WGS) entry which is preliminary data.</text>
</comment>
<gene>
    <name evidence="1" type="ORF">T190115A13A_30236</name>
</gene>
<sequence>MKKVLLTLLLFSFFNLSYGQKIKDLDTSPLDFAVFRPDGQGTQPVARIIYSRPQKKNRKIFGELVPYGKVWRTGANQTTEINVYKDITIQGKKLKAGSYTLYTVPNKDSWKVIFNSNLFTWGAYDYDASKNVLEFDVPVKRTSEPVEAFGIAFGKHRAGNGKILFSWDDIEVFVDFNY</sequence>
<evidence type="ECO:0008006" key="3">
    <source>
        <dbReference type="Google" id="ProtNLM"/>
    </source>
</evidence>
<organism evidence="1 2">
    <name type="scientific">Tenacibaculum vairaonense</name>
    <dbReference type="NCBI Taxonomy" id="3137860"/>
    <lineage>
        <taxon>Bacteria</taxon>
        <taxon>Pseudomonadati</taxon>
        <taxon>Bacteroidota</taxon>
        <taxon>Flavobacteriia</taxon>
        <taxon>Flavobacteriales</taxon>
        <taxon>Flavobacteriaceae</taxon>
        <taxon>Tenacibaculum</taxon>
    </lineage>
</organism>
<dbReference type="EMBL" id="CAXJRC010000033">
    <property type="protein sequence ID" value="CAL2107390.1"/>
    <property type="molecule type" value="Genomic_DNA"/>
</dbReference>
<dbReference type="InterPro" id="IPR021314">
    <property type="entry name" value="DUF2911"/>
</dbReference>